<reference evidence="2" key="1">
    <citation type="submission" date="2020-03" db="EMBL/GenBank/DDBJ databases">
        <title>Draft Genome Sequence of Cylindrodendrum hubeiense.</title>
        <authorList>
            <person name="Buettner E."/>
            <person name="Kellner H."/>
        </authorList>
    </citation>
    <scope>NUCLEOTIDE SEQUENCE</scope>
    <source>
        <strain evidence="2">IHI 201604</strain>
    </source>
</reference>
<dbReference type="PANTHER" id="PTHR38788">
    <property type="entry name" value="CLR5 DOMAIN-CONTAINING PROTEIN"/>
    <property type="match status" value="1"/>
</dbReference>
<organism evidence="2 3">
    <name type="scientific">Cylindrodendrum hubeiense</name>
    <dbReference type="NCBI Taxonomy" id="595255"/>
    <lineage>
        <taxon>Eukaryota</taxon>
        <taxon>Fungi</taxon>
        <taxon>Dikarya</taxon>
        <taxon>Ascomycota</taxon>
        <taxon>Pezizomycotina</taxon>
        <taxon>Sordariomycetes</taxon>
        <taxon>Hypocreomycetidae</taxon>
        <taxon>Hypocreales</taxon>
        <taxon>Nectriaceae</taxon>
        <taxon>Cylindrodendrum</taxon>
    </lineage>
</organism>
<dbReference type="Proteomes" id="UP000722485">
    <property type="component" value="Unassembled WGS sequence"/>
</dbReference>
<dbReference type="Pfam" id="PF14420">
    <property type="entry name" value="Clr5"/>
    <property type="match status" value="1"/>
</dbReference>
<proteinExistence type="predicted"/>
<comment type="caution">
    <text evidence="2">The sequence shown here is derived from an EMBL/GenBank/DDBJ whole genome shotgun (WGS) entry which is preliminary data.</text>
</comment>
<dbReference type="PANTHER" id="PTHR38788:SF3">
    <property type="entry name" value="CLR5 DOMAIN-CONTAINING PROTEIN"/>
    <property type="match status" value="1"/>
</dbReference>
<sequence>MSLVPFSTQVPCRSVQGPSSATWTKHRETITRLYIREGKPLEDIMEIMSTKHGLHATERMLKFRIKCWNLNKSLRPEEVLAMARVKSRREATGIGSEFWRYGRPVTQAKLERYLRDHPHTVAHLKKHIPEDILIKGHIEALLPSHIIVLKPPRPLRLDEDMHSLEGLMLSLDYYMNTDFSSHCNSSTLDPAETIFGQLGLASMRDLLGLER</sequence>
<dbReference type="OrthoDB" id="5104261at2759"/>
<dbReference type="InterPro" id="IPR025676">
    <property type="entry name" value="Clr5_dom"/>
</dbReference>
<dbReference type="AlphaFoldDB" id="A0A9P5HFR2"/>
<feature type="domain" description="Clr5" evidence="1">
    <location>
        <begin position="20"/>
        <end position="72"/>
    </location>
</feature>
<gene>
    <name evidence="2" type="ORF">G7Z17_g6182</name>
</gene>
<accession>A0A9P5HFR2</accession>
<evidence type="ECO:0000313" key="3">
    <source>
        <dbReference type="Proteomes" id="UP000722485"/>
    </source>
</evidence>
<evidence type="ECO:0000259" key="1">
    <source>
        <dbReference type="Pfam" id="PF14420"/>
    </source>
</evidence>
<keyword evidence="3" id="KW-1185">Reference proteome</keyword>
<evidence type="ECO:0000313" key="2">
    <source>
        <dbReference type="EMBL" id="KAF7549785.1"/>
    </source>
</evidence>
<dbReference type="EMBL" id="JAANBB010000114">
    <property type="protein sequence ID" value="KAF7549785.1"/>
    <property type="molecule type" value="Genomic_DNA"/>
</dbReference>
<protein>
    <recommendedName>
        <fullName evidence="1">Clr5 domain-containing protein</fullName>
    </recommendedName>
</protein>
<name>A0A9P5HFR2_9HYPO</name>